<sequence length="98" mass="10951">MWTRKRTIIAGKDDGDLDWIVLYQGEVVGRVYATKISDPDRAWQWFAQVQPVGQGFATTLEDALERLRAHYEGGGGSLITQSSSVHSPRCHIYKLSSA</sequence>
<dbReference type="EMBL" id="BMJV01000005">
    <property type="protein sequence ID" value="GGG77418.1"/>
    <property type="molecule type" value="Genomic_DNA"/>
</dbReference>
<dbReference type="Proteomes" id="UP000617145">
    <property type="component" value="Unassembled WGS sequence"/>
</dbReference>
<reference evidence="1" key="2">
    <citation type="submission" date="2020-09" db="EMBL/GenBank/DDBJ databases">
        <authorList>
            <person name="Sun Q."/>
            <person name="Zhou Y."/>
        </authorList>
    </citation>
    <scope>NUCLEOTIDE SEQUENCE</scope>
    <source>
        <strain evidence="1">CGMCC 1.15762</strain>
    </source>
</reference>
<evidence type="ECO:0000313" key="1">
    <source>
        <dbReference type="EMBL" id="GGG77418.1"/>
    </source>
</evidence>
<dbReference type="RefSeq" id="WP_188790827.1">
    <property type="nucleotide sequence ID" value="NZ_BMJV01000005.1"/>
</dbReference>
<organism evidence="1 2">
    <name type="scientific">Salipiger pallidus</name>
    <dbReference type="NCBI Taxonomy" id="1775170"/>
    <lineage>
        <taxon>Bacteria</taxon>
        <taxon>Pseudomonadati</taxon>
        <taxon>Pseudomonadota</taxon>
        <taxon>Alphaproteobacteria</taxon>
        <taxon>Rhodobacterales</taxon>
        <taxon>Roseobacteraceae</taxon>
        <taxon>Salipiger</taxon>
    </lineage>
</organism>
<gene>
    <name evidence="1" type="ORF">GCM10011415_27900</name>
</gene>
<evidence type="ECO:0000313" key="2">
    <source>
        <dbReference type="Proteomes" id="UP000617145"/>
    </source>
</evidence>
<name>A0A8J2ZLK9_9RHOB</name>
<protein>
    <submittedName>
        <fullName evidence="1">Uncharacterized protein</fullName>
    </submittedName>
</protein>
<keyword evidence="2" id="KW-1185">Reference proteome</keyword>
<reference evidence="1" key="1">
    <citation type="journal article" date="2014" name="Int. J. Syst. Evol. Microbiol.">
        <title>Complete genome sequence of Corynebacterium casei LMG S-19264T (=DSM 44701T), isolated from a smear-ripened cheese.</title>
        <authorList>
            <consortium name="US DOE Joint Genome Institute (JGI-PGF)"/>
            <person name="Walter F."/>
            <person name="Albersmeier A."/>
            <person name="Kalinowski J."/>
            <person name="Ruckert C."/>
        </authorList>
    </citation>
    <scope>NUCLEOTIDE SEQUENCE</scope>
    <source>
        <strain evidence="1">CGMCC 1.15762</strain>
    </source>
</reference>
<comment type="caution">
    <text evidence="1">The sequence shown here is derived from an EMBL/GenBank/DDBJ whole genome shotgun (WGS) entry which is preliminary data.</text>
</comment>
<dbReference type="AlphaFoldDB" id="A0A8J2ZLK9"/>
<proteinExistence type="predicted"/>
<accession>A0A8J2ZLK9</accession>